<reference evidence="4 5" key="1">
    <citation type="submission" date="2020-08" db="EMBL/GenBank/DDBJ databases">
        <title>Genome public.</title>
        <authorList>
            <person name="Liu C."/>
            <person name="Sun Q."/>
        </authorList>
    </citation>
    <scope>NUCLEOTIDE SEQUENCE [LARGE SCALE GENOMIC DNA]</scope>
    <source>
        <strain evidence="4 5">BX1</strain>
    </source>
</reference>
<dbReference type="Pfam" id="PF01841">
    <property type="entry name" value="Transglut_core"/>
    <property type="match status" value="1"/>
</dbReference>
<feature type="transmembrane region" description="Helical" evidence="2">
    <location>
        <begin position="208"/>
        <end position="227"/>
    </location>
</feature>
<dbReference type="PANTHER" id="PTHR42736">
    <property type="entry name" value="PROTEIN-GLUTAMINE GAMMA-GLUTAMYLTRANSFERASE"/>
    <property type="match status" value="1"/>
</dbReference>
<organism evidence="4 5">
    <name type="scientific">Yanshouia hominis</name>
    <dbReference type="NCBI Taxonomy" id="2763673"/>
    <lineage>
        <taxon>Bacteria</taxon>
        <taxon>Bacillati</taxon>
        <taxon>Bacillota</taxon>
        <taxon>Clostridia</taxon>
        <taxon>Eubacteriales</taxon>
        <taxon>Oscillospiraceae</taxon>
        <taxon>Yanshouia</taxon>
    </lineage>
</organism>
<dbReference type="PANTHER" id="PTHR42736:SF1">
    <property type="entry name" value="PROTEIN-GLUTAMINE GAMMA-GLUTAMYLTRANSFERASE"/>
    <property type="match status" value="1"/>
</dbReference>
<evidence type="ECO:0000313" key="5">
    <source>
        <dbReference type="Proteomes" id="UP000658131"/>
    </source>
</evidence>
<dbReference type="RefSeq" id="WP_262399532.1">
    <property type="nucleotide sequence ID" value="NZ_JACRTB010000007.1"/>
</dbReference>
<dbReference type="InterPro" id="IPR038765">
    <property type="entry name" value="Papain-like_cys_pep_sf"/>
</dbReference>
<dbReference type="Gene3D" id="3.10.620.30">
    <property type="match status" value="1"/>
</dbReference>
<evidence type="ECO:0000256" key="2">
    <source>
        <dbReference type="SAM" id="Phobius"/>
    </source>
</evidence>
<keyword evidence="5" id="KW-1185">Reference proteome</keyword>
<feature type="region of interest" description="Disordered" evidence="1">
    <location>
        <begin position="629"/>
        <end position="656"/>
    </location>
</feature>
<feature type="transmembrane region" description="Helical" evidence="2">
    <location>
        <begin position="239"/>
        <end position="261"/>
    </location>
</feature>
<feature type="transmembrane region" description="Helical" evidence="2">
    <location>
        <begin position="157"/>
        <end position="177"/>
    </location>
</feature>
<feature type="compositionally biased region" description="Polar residues" evidence="1">
    <location>
        <begin position="15"/>
        <end position="25"/>
    </location>
</feature>
<dbReference type="EMBL" id="JACRTB010000007">
    <property type="protein sequence ID" value="MBC8575968.1"/>
    <property type="molecule type" value="Genomic_DNA"/>
</dbReference>
<sequence>MKLSFPAWFPRGPRGNSQPKPQNSRSIQLKVVPPKSAPVPGLPDAAGCALLSVLLFLGCGGSFLRLFALPAAGALMAAVGLAAIAAFHFVLPLPQITKKMKYAAAGGLGAGSVLLWAFTAERSRNGLVIAVNQIQQLFAAEFSRIEPRYIVTVEPEEFLVCTTLFLIPFALLLSLFCCVMVRRALWQPAALLLVLAAVLGPLEVIDTGGVWTLLLCLASMLLVCRALSARGGAPDRGVILLPAAGVMAFALLAGSLLLVSLGSPQEKLDGFFSRGGGAVRSVIHSLRYEGEMLPGLPEGDLSRPGDRLSMKDALEITFEAPYPMHLRGYVGQRFTGSGWEALDRNAVAGYNSLFYRLHQNGFYPQTQLGSLAEALGYYDEGRANRMTVKNISACRSAVYAPYGLADVKTGGLLDADRTTEALLRSPGWSGQAEYEFSILPEDFSKADAVVSLFDQQKDAPSAALSKYLTEEARYRHFVYENYTGLPDIEREQLAPDLGEAGVPGQTHRGYTDAKSTIFSVLNSKLGFSTRAKGFDGEGSLIQTLYERQSANAAQYASAAVLMLRYCGIPARYVEGYLVTSVDLEGVEPGDVVYVPSGNASAWAEYYHDGVGWLPFDVIPGYQQAVSSGIPPEASAGGGQDEPPPPDEEDPPADPPAEQANPLAAVLFWLLPLWVLLLALFLWLARRYWLISRRERSFAVEDPNQAVCNMTAFLLKLLPAVGLPDPAGSIRKLTAPAGEKWGAQWGDSLGRMTELFEKAAFSPHWLTGEERTEAEALVDDLLDQIDRTESKKNRFVLRWVKCLY</sequence>
<dbReference type="InterPro" id="IPR052901">
    <property type="entry name" value="Bact_TGase-like"/>
</dbReference>
<keyword evidence="2" id="KW-1133">Transmembrane helix</keyword>
<keyword evidence="2" id="KW-0812">Transmembrane</keyword>
<name>A0ABR7NJZ7_9FIRM</name>
<comment type="caution">
    <text evidence="4">The sequence shown here is derived from an EMBL/GenBank/DDBJ whole genome shotgun (WGS) entry which is preliminary data.</text>
</comment>
<gene>
    <name evidence="4" type="ORF">H8717_06010</name>
</gene>
<dbReference type="Proteomes" id="UP000658131">
    <property type="component" value="Unassembled WGS sequence"/>
</dbReference>
<accession>A0ABR7NJZ7</accession>
<feature type="region of interest" description="Disordered" evidence="1">
    <location>
        <begin position="1"/>
        <end position="25"/>
    </location>
</feature>
<protein>
    <submittedName>
        <fullName evidence="4">Transglutaminase domain-containing protein</fullName>
    </submittedName>
</protein>
<feature type="transmembrane region" description="Helical" evidence="2">
    <location>
        <begin position="662"/>
        <end position="684"/>
    </location>
</feature>
<proteinExistence type="predicted"/>
<feature type="domain" description="Transglutaminase-like" evidence="3">
    <location>
        <begin position="544"/>
        <end position="619"/>
    </location>
</feature>
<feature type="transmembrane region" description="Helical" evidence="2">
    <location>
        <begin position="70"/>
        <end position="90"/>
    </location>
</feature>
<dbReference type="SUPFAM" id="SSF54001">
    <property type="entry name" value="Cysteine proteinases"/>
    <property type="match status" value="1"/>
</dbReference>
<feature type="transmembrane region" description="Helical" evidence="2">
    <location>
        <begin position="102"/>
        <end position="119"/>
    </location>
</feature>
<evidence type="ECO:0000259" key="3">
    <source>
        <dbReference type="SMART" id="SM00460"/>
    </source>
</evidence>
<evidence type="ECO:0000256" key="1">
    <source>
        <dbReference type="SAM" id="MobiDB-lite"/>
    </source>
</evidence>
<dbReference type="SMART" id="SM00460">
    <property type="entry name" value="TGc"/>
    <property type="match status" value="1"/>
</dbReference>
<evidence type="ECO:0000313" key="4">
    <source>
        <dbReference type="EMBL" id="MBC8575968.1"/>
    </source>
</evidence>
<keyword evidence="2" id="KW-0472">Membrane</keyword>
<feature type="transmembrane region" description="Helical" evidence="2">
    <location>
        <begin position="184"/>
        <end position="202"/>
    </location>
</feature>
<dbReference type="InterPro" id="IPR002931">
    <property type="entry name" value="Transglutaminase-like"/>
</dbReference>